<reference evidence="2" key="2">
    <citation type="submission" date="2025-08" db="UniProtKB">
        <authorList>
            <consortium name="Ensembl"/>
        </authorList>
    </citation>
    <scope>IDENTIFICATION</scope>
    <source>
        <strain evidence="2">Thoroughbred</strain>
    </source>
</reference>
<feature type="transmembrane region" description="Helical" evidence="1">
    <location>
        <begin position="81"/>
        <end position="102"/>
    </location>
</feature>
<keyword evidence="1" id="KW-0472">Membrane</keyword>
<dbReference type="AlphaFoldDB" id="A0A9L0QYR4"/>
<proteinExistence type="predicted"/>
<dbReference type="Proteomes" id="UP000002281">
    <property type="component" value="Chromosome 16"/>
</dbReference>
<organism evidence="2 3">
    <name type="scientific">Equus caballus</name>
    <name type="common">Horse</name>
    <dbReference type="NCBI Taxonomy" id="9796"/>
    <lineage>
        <taxon>Eukaryota</taxon>
        <taxon>Metazoa</taxon>
        <taxon>Chordata</taxon>
        <taxon>Craniata</taxon>
        <taxon>Vertebrata</taxon>
        <taxon>Euteleostomi</taxon>
        <taxon>Mammalia</taxon>
        <taxon>Eutheria</taxon>
        <taxon>Laurasiatheria</taxon>
        <taxon>Perissodactyla</taxon>
        <taxon>Equidae</taxon>
        <taxon>Equus</taxon>
    </lineage>
</organism>
<feature type="transmembrane region" description="Helical" evidence="1">
    <location>
        <begin position="122"/>
        <end position="142"/>
    </location>
</feature>
<keyword evidence="1" id="KW-0812">Transmembrane</keyword>
<protein>
    <submittedName>
        <fullName evidence="2">Uncharacterized protein</fullName>
    </submittedName>
</protein>
<feature type="transmembrane region" description="Helical" evidence="1">
    <location>
        <begin position="20"/>
        <end position="39"/>
    </location>
</feature>
<feature type="transmembrane region" description="Helical" evidence="1">
    <location>
        <begin position="51"/>
        <end position="74"/>
    </location>
</feature>
<keyword evidence="1" id="KW-1133">Transmembrane helix</keyword>
<dbReference type="GeneTree" id="ENSGT01090000263194"/>
<evidence type="ECO:0000256" key="1">
    <source>
        <dbReference type="SAM" id="Phobius"/>
    </source>
</evidence>
<accession>A0A9L0QYR4</accession>
<reference evidence="2" key="3">
    <citation type="submission" date="2025-09" db="UniProtKB">
        <authorList>
            <consortium name="Ensembl"/>
        </authorList>
    </citation>
    <scope>IDENTIFICATION</scope>
    <source>
        <strain evidence="2">Thoroughbred</strain>
    </source>
</reference>
<sequence length="206" mass="23502">MGILTMLILLIQERRVSFHFFVFSAISFNNVLQFSVYRSCTSLVKFIPRHFILFVAVTNGIIFLISLSATSLLVYRNATDFCMLILNPAILLYSFIISKSFLVDSSGFSMYKIMSSANSNRFTSSFPVWIPFISFSCLIALARTSSTMLNKSGESGHPCLVPVLRRISFQFFSIEYNVSCGFVICGLYYVEVLSFYTHFIQSFYHK</sequence>
<reference evidence="2 3" key="1">
    <citation type="journal article" date="2009" name="Science">
        <title>Genome sequence, comparative analysis, and population genetics of the domestic horse.</title>
        <authorList>
            <consortium name="Broad Institute Genome Sequencing Platform"/>
            <consortium name="Broad Institute Whole Genome Assembly Team"/>
            <person name="Wade C.M."/>
            <person name="Giulotto E."/>
            <person name="Sigurdsson S."/>
            <person name="Zoli M."/>
            <person name="Gnerre S."/>
            <person name="Imsland F."/>
            <person name="Lear T.L."/>
            <person name="Adelson D.L."/>
            <person name="Bailey E."/>
            <person name="Bellone R.R."/>
            <person name="Bloecker H."/>
            <person name="Distl O."/>
            <person name="Edgar R.C."/>
            <person name="Garber M."/>
            <person name="Leeb T."/>
            <person name="Mauceli E."/>
            <person name="MacLeod J.N."/>
            <person name="Penedo M.C.T."/>
            <person name="Raison J.M."/>
            <person name="Sharpe T."/>
            <person name="Vogel J."/>
            <person name="Andersson L."/>
            <person name="Antczak D.F."/>
            <person name="Biagi T."/>
            <person name="Binns M.M."/>
            <person name="Chowdhary B.P."/>
            <person name="Coleman S.J."/>
            <person name="Della Valle G."/>
            <person name="Fryc S."/>
            <person name="Guerin G."/>
            <person name="Hasegawa T."/>
            <person name="Hill E.W."/>
            <person name="Jurka J."/>
            <person name="Kiialainen A."/>
            <person name="Lindgren G."/>
            <person name="Liu J."/>
            <person name="Magnani E."/>
            <person name="Mickelson J.R."/>
            <person name="Murray J."/>
            <person name="Nergadze S.G."/>
            <person name="Onofrio R."/>
            <person name="Pedroni S."/>
            <person name="Piras M.F."/>
            <person name="Raudsepp T."/>
            <person name="Rocchi M."/>
            <person name="Roeed K.H."/>
            <person name="Ryder O.A."/>
            <person name="Searle S."/>
            <person name="Skow L."/>
            <person name="Swinburne J.E."/>
            <person name="Syvaenen A.C."/>
            <person name="Tozaki T."/>
            <person name="Valberg S.J."/>
            <person name="Vaudin M."/>
            <person name="White J.R."/>
            <person name="Zody M.C."/>
            <person name="Lander E.S."/>
            <person name="Lindblad-Toh K."/>
        </authorList>
    </citation>
    <scope>NUCLEOTIDE SEQUENCE [LARGE SCALE GENOMIC DNA]</scope>
    <source>
        <strain evidence="2 3">Thoroughbred</strain>
    </source>
</reference>
<keyword evidence="3" id="KW-1185">Reference proteome</keyword>
<name>A0A9L0QYR4_HORSE</name>
<dbReference type="Ensembl" id="ENSECAT00000134978.1">
    <property type="protein sequence ID" value="ENSECAP00000056747.1"/>
    <property type="gene ID" value="ENSECAG00000047504.1"/>
</dbReference>
<evidence type="ECO:0000313" key="2">
    <source>
        <dbReference type="Ensembl" id="ENSECAP00000056747.1"/>
    </source>
</evidence>
<evidence type="ECO:0000313" key="3">
    <source>
        <dbReference type="Proteomes" id="UP000002281"/>
    </source>
</evidence>